<comment type="similarity">
    <text evidence="1">Belongs to the peptidase C2 family.</text>
</comment>
<dbReference type="CDD" id="cd00044">
    <property type="entry name" value="CysPc"/>
    <property type="match status" value="1"/>
</dbReference>
<keyword evidence="3 6" id="KW-0378">Hydrolase</keyword>
<dbReference type="GO" id="GO:0006508">
    <property type="term" value="P:proteolysis"/>
    <property type="evidence" value="ECO:0007669"/>
    <property type="project" value="UniProtKB-KW"/>
</dbReference>
<dbReference type="PANTHER" id="PTHR10183">
    <property type="entry name" value="CALPAIN"/>
    <property type="match status" value="1"/>
</dbReference>
<feature type="active site" evidence="5 6">
    <location>
        <position position="339"/>
    </location>
</feature>
<keyword evidence="2 6" id="KW-0645">Protease</keyword>
<dbReference type="GO" id="GO:0004198">
    <property type="term" value="F:calcium-dependent cysteine-type endopeptidase activity"/>
    <property type="evidence" value="ECO:0007669"/>
    <property type="project" value="InterPro"/>
</dbReference>
<dbReference type="OrthoDB" id="424753at2759"/>
<dbReference type="EMBL" id="KQ085891">
    <property type="protein sequence ID" value="KLO18822.1"/>
    <property type="molecule type" value="Genomic_DNA"/>
</dbReference>
<dbReference type="SMART" id="SM00230">
    <property type="entry name" value="CysPc"/>
    <property type="match status" value="1"/>
</dbReference>
<evidence type="ECO:0000259" key="8">
    <source>
        <dbReference type="PROSITE" id="PS50203"/>
    </source>
</evidence>
<dbReference type="PROSITE" id="PS50203">
    <property type="entry name" value="CALPAIN_CAT"/>
    <property type="match status" value="1"/>
</dbReference>
<keyword evidence="4 6" id="KW-0788">Thiol protease</keyword>
<evidence type="ECO:0000256" key="6">
    <source>
        <dbReference type="PROSITE-ProRule" id="PRU00239"/>
    </source>
</evidence>
<dbReference type="AlphaFoldDB" id="A0A0H2S401"/>
<accession>A0A0H2S401</accession>
<feature type="domain" description="Calpain catalytic" evidence="8">
    <location>
        <begin position="110"/>
        <end position="398"/>
    </location>
</feature>
<evidence type="ECO:0000256" key="2">
    <source>
        <dbReference type="ARBA" id="ARBA00022670"/>
    </source>
</evidence>
<feature type="active site" evidence="5 6">
    <location>
        <position position="139"/>
    </location>
</feature>
<dbReference type="PROSITE" id="PS00139">
    <property type="entry name" value="THIOL_PROTEASE_CYS"/>
    <property type="match status" value="1"/>
</dbReference>
<feature type="compositionally biased region" description="Basic and acidic residues" evidence="7">
    <location>
        <begin position="13"/>
        <end position="24"/>
    </location>
</feature>
<evidence type="ECO:0000256" key="3">
    <source>
        <dbReference type="ARBA" id="ARBA00022801"/>
    </source>
</evidence>
<dbReference type="SUPFAM" id="SSF54001">
    <property type="entry name" value="Cysteine proteinases"/>
    <property type="match status" value="1"/>
</dbReference>
<feature type="active site" evidence="5 6">
    <location>
        <position position="319"/>
    </location>
</feature>
<dbReference type="STRING" id="27342.A0A0H2S401"/>
<dbReference type="Proteomes" id="UP000053477">
    <property type="component" value="Unassembled WGS sequence"/>
</dbReference>
<evidence type="ECO:0000256" key="5">
    <source>
        <dbReference type="PIRSR" id="PIRSR622684-1"/>
    </source>
</evidence>
<keyword evidence="10" id="KW-1185">Reference proteome</keyword>
<evidence type="ECO:0000313" key="9">
    <source>
        <dbReference type="EMBL" id="KLO18822.1"/>
    </source>
</evidence>
<gene>
    <name evidence="9" type="ORF">SCHPADRAFT_819090</name>
</gene>
<organism evidence="9 10">
    <name type="scientific">Schizopora paradoxa</name>
    <dbReference type="NCBI Taxonomy" id="27342"/>
    <lineage>
        <taxon>Eukaryota</taxon>
        <taxon>Fungi</taxon>
        <taxon>Dikarya</taxon>
        <taxon>Basidiomycota</taxon>
        <taxon>Agaricomycotina</taxon>
        <taxon>Agaricomycetes</taxon>
        <taxon>Hymenochaetales</taxon>
        <taxon>Schizoporaceae</taxon>
        <taxon>Schizopora</taxon>
    </lineage>
</organism>
<dbReference type="InterPro" id="IPR022684">
    <property type="entry name" value="Calpain_cysteine_protease"/>
</dbReference>
<dbReference type="InterPro" id="IPR001300">
    <property type="entry name" value="Peptidase_C2_calpain_cat"/>
</dbReference>
<evidence type="ECO:0000256" key="4">
    <source>
        <dbReference type="ARBA" id="ARBA00022807"/>
    </source>
</evidence>
<reference evidence="9 10" key="1">
    <citation type="submission" date="2015-04" db="EMBL/GenBank/DDBJ databases">
        <title>Complete genome sequence of Schizopora paradoxa KUC8140, a cosmopolitan wood degrader in East Asia.</title>
        <authorList>
            <consortium name="DOE Joint Genome Institute"/>
            <person name="Min B."/>
            <person name="Park H."/>
            <person name="Jang Y."/>
            <person name="Kim J.-J."/>
            <person name="Kim K.H."/>
            <person name="Pangilinan J."/>
            <person name="Lipzen A."/>
            <person name="Riley R."/>
            <person name="Grigoriev I.V."/>
            <person name="Spatafora J.W."/>
            <person name="Choi I.-G."/>
        </authorList>
    </citation>
    <scope>NUCLEOTIDE SEQUENCE [LARGE SCALE GENOMIC DNA]</scope>
    <source>
        <strain evidence="9 10">KUC8140</strain>
    </source>
</reference>
<name>A0A0H2S401_9AGAM</name>
<protein>
    <submittedName>
        <fullName evidence="9">Cysteine proteinase</fullName>
    </submittedName>
</protein>
<dbReference type="PANTHER" id="PTHR10183:SF379">
    <property type="entry name" value="CALPAIN-5"/>
    <property type="match status" value="1"/>
</dbReference>
<evidence type="ECO:0000313" key="10">
    <source>
        <dbReference type="Proteomes" id="UP000053477"/>
    </source>
</evidence>
<evidence type="ECO:0000256" key="7">
    <source>
        <dbReference type="SAM" id="MobiDB-lite"/>
    </source>
</evidence>
<feature type="region of interest" description="Disordered" evidence="7">
    <location>
        <begin position="1"/>
        <end position="29"/>
    </location>
</feature>
<dbReference type="Pfam" id="PF00648">
    <property type="entry name" value="Peptidase_C2"/>
    <property type="match status" value="1"/>
</dbReference>
<proteinExistence type="inferred from homology"/>
<dbReference type="InterPro" id="IPR038765">
    <property type="entry name" value="Papain-like_cys_pep_sf"/>
</dbReference>
<dbReference type="InterPro" id="IPR000169">
    <property type="entry name" value="Pept_cys_AS"/>
</dbReference>
<sequence length="567" mass="64791">MFNAITSRLTTKRTRDKESIDKSAGDAAKPVDAGNKVFNQLEHRAGLFVTEEFKKATERCKAKVETIAKDCRRKNRKFRDVEWDFESMRNMCLHGPDPNEAPQFTPSAIKRVPQIFEDPHFYVDDPSASDIVQGALGDCWFLSAIAVVATKPDLIKKLCVAIGIYGFIFCRDGDWVDVIIDDQLFTQVPRWEALTADTQKLYHKDRYIYEKIARKGGKTLYFARSAQENETWVPLFEKAFAKLHGDYASLHGGFTNEAIEDLTGGVSESIYLNDIIDPDEFWRTDLLHANEDVLFSCFVDEPKGVTTYSNSVNGIITNHAYSVIKAVSFGGKKFVKIRNPWGQSEWTGRWSDGSKEWTEEWLKALKPLEHQFGDDGVFIMEYEDFLTHWEVIERTQVFDPTWVQSSHWLEVSGRPSLAAVQYGDVSFKFNLPEKSETILIMSQSDDRFYKSLASSSVWSFDYKLFKAGESTPIASSDFSYFLNRSNTLRIELEAGDYIVQVRLDRETDGAKRDNFAGRVASFETRKMSRIISELARSKSIAANFDTKYVSFFSYLLTPMLMCRLTPS</sequence>
<dbReference type="PRINTS" id="PR00704">
    <property type="entry name" value="CALPAIN"/>
</dbReference>
<dbReference type="Gene3D" id="3.90.70.10">
    <property type="entry name" value="Cysteine proteinases"/>
    <property type="match status" value="1"/>
</dbReference>
<evidence type="ECO:0000256" key="1">
    <source>
        <dbReference type="ARBA" id="ARBA00007623"/>
    </source>
</evidence>
<dbReference type="InParanoid" id="A0A0H2S401"/>